<organism evidence="8 9">
    <name type="scientific">Corynebacterium canis</name>
    <dbReference type="NCBI Taxonomy" id="679663"/>
    <lineage>
        <taxon>Bacteria</taxon>
        <taxon>Bacillati</taxon>
        <taxon>Actinomycetota</taxon>
        <taxon>Actinomycetes</taxon>
        <taxon>Mycobacteriales</taxon>
        <taxon>Corynebacteriaceae</taxon>
        <taxon>Corynebacterium</taxon>
    </lineage>
</organism>
<dbReference type="Proteomes" id="UP000320791">
    <property type="component" value="Unassembled WGS sequence"/>
</dbReference>
<feature type="chain" id="PRO_5039538732" evidence="7">
    <location>
        <begin position="22"/>
        <end position="213"/>
    </location>
</feature>
<proteinExistence type="predicted"/>
<keyword evidence="4" id="KW-0564">Palmitate</keyword>
<evidence type="ECO:0000256" key="4">
    <source>
        <dbReference type="ARBA" id="ARBA00023139"/>
    </source>
</evidence>
<accession>A0A5C5UFQ1</accession>
<dbReference type="EMBL" id="VOHM01000017">
    <property type="protein sequence ID" value="TWT24443.1"/>
    <property type="molecule type" value="Genomic_DNA"/>
</dbReference>
<evidence type="ECO:0000256" key="5">
    <source>
        <dbReference type="ARBA" id="ARBA00023288"/>
    </source>
</evidence>
<evidence type="ECO:0000313" key="8">
    <source>
        <dbReference type="EMBL" id="TWT24443.1"/>
    </source>
</evidence>
<feature type="compositionally biased region" description="Polar residues" evidence="6">
    <location>
        <begin position="60"/>
        <end position="71"/>
    </location>
</feature>
<sequence length="213" mass="23193">MHRFLLPALASVLLCTSCALLPIGGPGTTSPEPEVVTVTTAVPAERDETSDVATLDVDTQTEPGATLTPNAHRNPGCPGEPNSPEIARNIPNVPKPHDSRHSGWTYHGDSNYDTCSDLTYATLMPMDYPSVEFEMQLMLFHKGEYLGVGALVPAQHVVIATDNRSVTVRYKDWEAFYASEDPNAKSEDFIADVTYVWAGDHVQAVGRIPNQNL</sequence>
<keyword evidence="3" id="KW-0472">Membrane</keyword>
<comment type="caution">
    <text evidence="8">The sequence shown here is derived from an EMBL/GenBank/DDBJ whole genome shotgun (WGS) entry which is preliminary data.</text>
</comment>
<evidence type="ECO:0000256" key="1">
    <source>
        <dbReference type="ARBA" id="ARBA00022475"/>
    </source>
</evidence>
<gene>
    <name evidence="8" type="ORF">FRX94_08215</name>
</gene>
<feature type="signal peptide" evidence="7">
    <location>
        <begin position="1"/>
        <end position="21"/>
    </location>
</feature>
<evidence type="ECO:0000313" key="9">
    <source>
        <dbReference type="Proteomes" id="UP000320791"/>
    </source>
</evidence>
<keyword evidence="9" id="KW-1185">Reference proteome</keyword>
<name>A0A5C5UFQ1_9CORY</name>
<dbReference type="RefSeq" id="WP_146324650.1">
    <property type="nucleotide sequence ID" value="NZ_BAABLR010000008.1"/>
</dbReference>
<keyword evidence="1" id="KW-1003">Cell membrane</keyword>
<dbReference type="Pfam" id="PF14041">
    <property type="entry name" value="Lipoprotein_21"/>
    <property type="match status" value="1"/>
</dbReference>
<dbReference type="OrthoDB" id="4427395at2"/>
<keyword evidence="2 7" id="KW-0732">Signal</keyword>
<dbReference type="AlphaFoldDB" id="A0A5C5UFQ1"/>
<keyword evidence="5 8" id="KW-0449">Lipoprotein</keyword>
<dbReference type="InterPro" id="IPR025971">
    <property type="entry name" value="LppP/LprE"/>
</dbReference>
<evidence type="ECO:0000256" key="6">
    <source>
        <dbReference type="SAM" id="MobiDB-lite"/>
    </source>
</evidence>
<reference evidence="8 9" key="1">
    <citation type="submission" date="2019-08" db="EMBL/GenBank/DDBJ databases">
        <authorList>
            <person name="Lei W."/>
        </authorList>
    </citation>
    <scope>NUCLEOTIDE SEQUENCE [LARGE SCALE GENOMIC DNA]</scope>
    <source>
        <strain evidence="8 9">CCUG 58627</strain>
    </source>
</reference>
<evidence type="ECO:0000256" key="7">
    <source>
        <dbReference type="SAM" id="SignalP"/>
    </source>
</evidence>
<evidence type="ECO:0000256" key="3">
    <source>
        <dbReference type="ARBA" id="ARBA00023136"/>
    </source>
</evidence>
<protein>
    <submittedName>
        <fullName evidence="8">LppP/LprE family lipoprotein</fullName>
    </submittedName>
</protein>
<evidence type="ECO:0000256" key="2">
    <source>
        <dbReference type="ARBA" id="ARBA00022729"/>
    </source>
</evidence>
<feature type="region of interest" description="Disordered" evidence="6">
    <location>
        <begin position="60"/>
        <end position="85"/>
    </location>
</feature>